<name>A0ABY5WT35_LEICA</name>
<dbReference type="RefSeq" id="WP_260000534.1">
    <property type="nucleotide sequence ID" value="NZ_CP081078.1"/>
</dbReference>
<proteinExistence type="predicted"/>
<dbReference type="EMBL" id="CP081078">
    <property type="protein sequence ID" value="UWQ57284.1"/>
    <property type="molecule type" value="Genomic_DNA"/>
</dbReference>
<evidence type="ECO:0000313" key="1">
    <source>
        <dbReference type="EMBL" id="UWQ57284.1"/>
    </source>
</evidence>
<sequence>MIKMPQSPWTHRSLQDTQDFFARHGNSLSEVLYATTGEVGLDLFCEVKASLEELLPDPGKIGRAMRDLSDMLEQANPVDDQHDAPLRWHGAHLADLSARLPR</sequence>
<accession>A0ABY5WT35</accession>
<keyword evidence="2" id="KW-1185">Reference proteome</keyword>
<protein>
    <submittedName>
        <fullName evidence="1">Uncharacterized protein</fullName>
    </submittedName>
</protein>
<reference evidence="1" key="1">
    <citation type="submission" date="2021-08" db="EMBL/GenBank/DDBJ databases">
        <authorList>
            <person name="Nwanade C."/>
            <person name="Wang M."/>
            <person name="Masoudi A."/>
            <person name="Yu Z."/>
            <person name="Liu J."/>
        </authorList>
    </citation>
    <scope>NUCLEOTIDE SEQUENCE</scope>
    <source>
        <strain evidence="1">S141</strain>
    </source>
</reference>
<gene>
    <name evidence="1" type="ORF">K3722_12190</name>
</gene>
<organism evidence="1 2">
    <name type="scientific">Leisingera caerulea</name>
    <name type="common">Phaeobacter caeruleus</name>
    <dbReference type="NCBI Taxonomy" id="506591"/>
    <lineage>
        <taxon>Bacteria</taxon>
        <taxon>Pseudomonadati</taxon>
        <taxon>Pseudomonadota</taxon>
        <taxon>Alphaproteobacteria</taxon>
        <taxon>Rhodobacterales</taxon>
        <taxon>Roseobacteraceae</taxon>
        <taxon>Leisingera</taxon>
    </lineage>
</organism>
<evidence type="ECO:0000313" key="2">
    <source>
        <dbReference type="Proteomes" id="UP001058184"/>
    </source>
</evidence>
<dbReference type="Proteomes" id="UP001058184">
    <property type="component" value="Chromosome"/>
</dbReference>